<reference evidence="2" key="1">
    <citation type="submission" date="2021-09" db="EMBL/GenBank/DDBJ databases">
        <title>Genome of Aequorivita sp. strain F64183.</title>
        <authorList>
            <person name="Wang Y."/>
        </authorList>
    </citation>
    <scope>NUCLEOTIDE SEQUENCE</scope>
    <source>
        <strain evidence="2">F64183</strain>
    </source>
</reference>
<protein>
    <submittedName>
        <fullName evidence="2">Uncharacterized protein</fullName>
    </submittedName>
</protein>
<feature type="transmembrane region" description="Helical" evidence="1">
    <location>
        <begin position="31"/>
        <end position="51"/>
    </location>
</feature>
<keyword evidence="1" id="KW-0812">Transmembrane</keyword>
<keyword evidence="1" id="KW-1133">Transmembrane helix</keyword>
<evidence type="ECO:0000313" key="2">
    <source>
        <dbReference type="EMBL" id="MCG2431890.1"/>
    </source>
</evidence>
<sequence>MKLSVISYLVITTLVLTTVAIFAALGFSFDYIFFLTVIGEVLLIYSVYSVLSDYYTTDKKFKDFYEDHPIKKEEDKL</sequence>
<evidence type="ECO:0000256" key="1">
    <source>
        <dbReference type="SAM" id="Phobius"/>
    </source>
</evidence>
<name>A0A9X1R376_9FLAO</name>
<keyword evidence="1" id="KW-0472">Membrane</keyword>
<evidence type="ECO:0000313" key="3">
    <source>
        <dbReference type="Proteomes" id="UP001139462"/>
    </source>
</evidence>
<organism evidence="2 3">
    <name type="scientific">Aequorivita xiaoshiensis</name>
    <dbReference type="NCBI Taxonomy" id="2874476"/>
    <lineage>
        <taxon>Bacteria</taxon>
        <taxon>Pseudomonadati</taxon>
        <taxon>Bacteroidota</taxon>
        <taxon>Flavobacteriia</taxon>
        <taxon>Flavobacteriales</taxon>
        <taxon>Flavobacteriaceae</taxon>
        <taxon>Aequorivita</taxon>
    </lineage>
</organism>
<proteinExistence type="predicted"/>
<feature type="transmembrane region" description="Helical" evidence="1">
    <location>
        <begin position="5"/>
        <end position="25"/>
    </location>
</feature>
<keyword evidence="3" id="KW-1185">Reference proteome</keyword>
<gene>
    <name evidence="2" type="ORF">K8344_12220</name>
</gene>
<dbReference type="Proteomes" id="UP001139462">
    <property type="component" value="Unassembled WGS sequence"/>
</dbReference>
<comment type="caution">
    <text evidence="2">The sequence shown here is derived from an EMBL/GenBank/DDBJ whole genome shotgun (WGS) entry which is preliminary data.</text>
</comment>
<dbReference type="EMBL" id="JAIRBB010000013">
    <property type="protein sequence ID" value="MCG2431890.1"/>
    <property type="molecule type" value="Genomic_DNA"/>
</dbReference>
<accession>A0A9X1R376</accession>
<dbReference type="AlphaFoldDB" id="A0A9X1R376"/>
<dbReference type="RefSeq" id="WP_237608969.1">
    <property type="nucleotide sequence ID" value="NZ_JAIRBB010000013.1"/>
</dbReference>